<dbReference type="InterPro" id="IPR045004">
    <property type="entry name" value="ECH_dom"/>
</dbReference>
<gene>
    <name evidence="5" type="ORF">SAMN04515671_2391</name>
</gene>
<evidence type="ECO:0000256" key="2">
    <source>
        <dbReference type="ARBA" id="ARBA00011915"/>
    </source>
</evidence>
<dbReference type="PANTHER" id="PTHR43176">
    <property type="entry name" value="3-HYDROXYISOBUTYRYL-COA HYDROLASE-RELATED"/>
    <property type="match status" value="1"/>
</dbReference>
<organism evidence="5 6">
    <name type="scientific">Nakamurella panacisegetis</name>
    <dbReference type="NCBI Taxonomy" id="1090615"/>
    <lineage>
        <taxon>Bacteria</taxon>
        <taxon>Bacillati</taxon>
        <taxon>Actinomycetota</taxon>
        <taxon>Actinomycetes</taxon>
        <taxon>Nakamurellales</taxon>
        <taxon>Nakamurellaceae</taxon>
        <taxon>Nakamurella</taxon>
    </lineage>
</organism>
<keyword evidence="3" id="KW-0378">Hydrolase</keyword>
<evidence type="ECO:0000256" key="1">
    <source>
        <dbReference type="ARBA" id="ARBA00001709"/>
    </source>
</evidence>
<dbReference type="CDD" id="cd06558">
    <property type="entry name" value="crotonase-like"/>
    <property type="match status" value="1"/>
</dbReference>
<dbReference type="NCBIfam" id="NF004127">
    <property type="entry name" value="PRK05617.1"/>
    <property type="match status" value="1"/>
</dbReference>
<evidence type="ECO:0000256" key="3">
    <source>
        <dbReference type="ARBA" id="ARBA00022801"/>
    </source>
</evidence>
<dbReference type="RefSeq" id="WP_090476134.1">
    <property type="nucleotide sequence ID" value="NZ_LT629710.1"/>
</dbReference>
<comment type="catalytic activity">
    <reaction evidence="1">
        <text>3-hydroxy-2-methylpropanoyl-CoA + H2O = 3-hydroxy-2-methylpropanoate + CoA + H(+)</text>
        <dbReference type="Rhea" id="RHEA:20888"/>
        <dbReference type="ChEBI" id="CHEBI:11805"/>
        <dbReference type="ChEBI" id="CHEBI:15377"/>
        <dbReference type="ChEBI" id="CHEBI:15378"/>
        <dbReference type="ChEBI" id="CHEBI:57287"/>
        <dbReference type="ChEBI" id="CHEBI:57340"/>
        <dbReference type="EC" id="3.1.2.4"/>
    </reaction>
</comment>
<dbReference type="SUPFAM" id="SSF52096">
    <property type="entry name" value="ClpP/crotonase"/>
    <property type="match status" value="1"/>
</dbReference>
<name>A0A1H0NK65_9ACTN</name>
<dbReference type="InterPro" id="IPR029045">
    <property type="entry name" value="ClpP/crotonase-like_dom_sf"/>
</dbReference>
<dbReference type="GO" id="GO:0005829">
    <property type="term" value="C:cytosol"/>
    <property type="evidence" value="ECO:0007669"/>
    <property type="project" value="TreeGrafter"/>
</dbReference>
<evidence type="ECO:0000259" key="4">
    <source>
        <dbReference type="Pfam" id="PF16113"/>
    </source>
</evidence>
<dbReference type="OrthoDB" id="9790967at2"/>
<evidence type="ECO:0000313" key="6">
    <source>
        <dbReference type="Proteomes" id="UP000198741"/>
    </source>
</evidence>
<dbReference type="Proteomes" id="UP000198741">
    <property type="component" value="Chromosome I"/>
</dbReference>
<dbReference type="GO" id="GO:0003860">
    <property type="term" value="F:3-hydroxyisobutyryl-CoA hydrolase activity"/>
    <property type="evidence" value="ECO:0007669"/>
    <property type="project" value="UniProtKB-EC"/>
</dbReference>
<dbReference type="EC" id="3.1.2.4" evidence="2"/>
<dbReference type="EMBL" id="LT629710">
    <property type="protein sequence ID" value="SDO93063.1"/>
    <property type="molecule type" value="Genomic_DNA"/>
</dbReference>
<proteinExistence type="predicted"/>
<accession>A0A1H0NK65</accession>
<dbReference type="Pfam" id="PF16113">
    <property type="entry name" value="ECH_2"/>
    <property type="match status" value="1"/>
</dbReference>
<dbReference type="Gene3D" id="3.90.226.10">
    <property type="entry name" value="2-enoyl-CoA Hydratase, Chain A, domain 1"/>
    <property type="match status" value="1"/>
</dbReference>
<dbReference type="GO" id="GO:0006574">
    <property type="term" value="P:L-valine catabolic process"/>
    <property type="evidence" value="ECO:0007669"/>
    <property type="project" value="TreeGrafter"/>
</dbReference>
<dbReference type="InterPro" id="IPR032259">
    <property type="entry name" value="HIBYL-CoA-H"/>
</dbReference>
<keyword evidence="6" id="KW-1185">Reference proteome</keyword>
<dbReference type="STRING" id="1090615.SAMN04515671_2391"/>
<reference evidence="5 6" key="1">
    <citation type="submission" date="2016-10" db="EMBL/GenBank/DDBJ databases">
        <authorList>
            <person name="de Groot N.N."/>
        </authorList>
    </citation>
    <scope>NUCLEOTIDE SEQUENCE [LARGE SCALE GENOMIC DNA]</scope>
    <source>
        <strain evidence="6">P4-7,KCTC 19426,CECT 7604</strain>
    </source>
</reference>
<dbReference type="PANTHER" id="PTHR43176:SF3">
    <property type="entry name" value="3-HYDROXYISOBUTYRYL-COA HYDROLASE, MITOCHONDRIAL"/>
    <property type="match status" value="1"/>
</dbReference>
<feature type="domain" description="Enoyl-CoA hydratase/isomerase" evidence="4">
    <location>
        <begin position="17"/>
        <end position="327"/>
    </location>
</feature>
<evidence type="ECO:0000313" key="5">
    <source>
        <dbReference type="EMBL" id="SDO93063.1"/>
    </source>
</evidence>
<protein>
    <recommendedName>
        <fullName evidence="2">3-hydroxyisobutyryl-CoA hydrolase</fullName>
        <ecNumber evidence="2">3.1.2.4</ecNumber>
    </recommendedName>
</protein>
<dbReference type="AlphaFoldDB" id="A0A1H0NK65"/>
<sequence length="333" mass="34990">MSATAPHVLTRTEGRLGHLTLNRPERINALSPEMIGLASDALAAWQDDPEVDVVLIDGAGPRGLCAGGDIREVYNGMHGHGVAPGRFWAREYEMNALIAHYRKPVVAFMDGLVLGGGVGISAHAGIRVVTERSQVAMPETAIGLSPDVGALYLLARAPGGLGVHCTLTGARLDGPAAIHAGLADHLVDSADLPGLALSLRSGVVPELPAPAPGTHPGWMDTAYVADTVEGILDNLRRDRDPAAGQAADVIAAMSPTALKVALEAVRRARNMTVDEVLGQDLRVCSHFLSHPDFAEGIRAQVIDKDRNPQWSPKELGAVDRAAVLAFFEPVAAV</sequence>